<evidence type="ECO:0000256" key="1">
    <source>
        <dbReference type="SAM" id="MobiDB-lite"/>
    </source>
</evidence>
<dbReference type="InterPro" id="IPR006597">
    <property type="entry name" value="Sel1-like"/>
</dbReference>
<reference evidence="2 3" key="1">
    <citation type="submission" date="2016-04" db="EMBL/GenBank/DDBJ databases">
        <title>Genome analyses suggest a sexual origin of heterokaryosis in a supposedly ancient asexual fungus.</title>
        <authorList>
            <person name="Ropars J."/>
            <person name="Sedzielewska K."/>
            <person name="Noel J."/>
            <person name="Charron P."/>
            <person name="Farinelli L."/>
            <person name="Marton T."/>
            <person name="Kruger M."/>
            <person name="Pelin A."/>
            <person name="Brachmann A."/>
            <person name="Corradi N."/>
        </authorList>
    </citation>
    <scope>NUCLEOTIDE SEQUENCE [LARGE SCALE GENOMIC DNA]</scope>
    <source>
        <strain evidence="2 3">C2</strain>
    </source>
</reference>
<dbReference type="AlphaFoldDB" id="A0A2N1MB28"/>
<comment type="caution">
    <text evidence="2">The sequence shown here is derived from an EMBL/GenBank/DDBJ whole genome shotgun (WGS) entry which is preliminary data.</text>
</comment>
<dbReference type="VEuPathDB" id="FungiDB:RhiirA1_478388"/>
<dbReference type="SUPFAM" id="SSF81901">
    <property type="entry name" value="HCP-like"/>
    <property type="match status" value="1"/>
</dbReference>
<dbReference type="InterPro" id="IPR011990">
    <property type="entry name" value="TPR-like_helical_dom_sf"/>
</dbReference>
<gene>
    <name evidence="2" type="ORF">RhiirC2_795687</name>
</gene>
<organism evidence="2 3">
    <name type="scientific">Rhizophagus irregularis</name>
    <dbReference type="NCBI Taxonomy" id="588596"/>
    <lineage>
        <taxon>Eukaryota</taxon>
        <taxon>Fungi</taxon>
        <taxon>Fungi incertae sedis</taxon>
        <taxon>Mucoromycota</taxon>
        <taxon>Glomeromycotina</taxon>
        <taxon>Glomeromycetes</taxon>
        <taxon>Glomerales</taxon>
        <taxon>Glomeraceae</taxon>
        <taxon>Rhizophagus</taxon>
    </lineage>
</organism>
<dbReference type="Proteomes" id="UP000233469">
    <property type="component" value="Unassembled WGS sequence"/>
</dbReference>
<dbReference type="VEuPathDB" id="FungiDB:RhiirFUN_011770"/>
<accession>A0A2N1MB28</accession>
<evidence type="ECO:0000313" key="3">
    <source>
        <dbReference type="Proteomes" id="UP000233469"/>
    </source>
</evidence>
<sequence length="479" mass="56040">MNTLRSMENAPTNITKTFYSHMIEGLKRSLGQNKYIYEAIYEMKASQDAFQKETNEKLNIILEKINQLITPEDSYWKSLASKTCKIQLPILGFYPDDSEFKKGFESILEQEKPGYIEQLGLQWNHFYLGRIRPLVSYNINIFGAGDIATFKNLNNTKNAFKCLFISDDDGTLPYIEAIKKKVWGRKKTTLMDTTFTLAVCEIVLNPRHPQISISDNALHKRFDLYLVFRQDELGKICNSLDNTSENDDHDDDRDDDQENDQYQKAAENGDELAIANFAEYYSNGKLIEKNLEKAFYWYQKATKKGYIGAMLNLANCYHDGEGTEKNLKKAFYWFQKVAENEDQVVINNLVQCYYYGNGTEKNLEKAFYWYQKAVEKGVERAMNNLAICYRNGEGTEKNLEKAFYWHQKLAESNKWISKNKDIDKFIQEAQQNAKNSYEILEWIPYNKLLNINYYDKEGFSEIYKTSWSDGPIFSWNYDK</sequence>
<dbReference type="VEuPathDB" id="FungiDB:RhiirFUN_024795"/>
<dbReference type="PANTHER" id="PTHR43628">
    <property type="entry name" value="ACTIVATOR OF C KINASE PROTEIN 1-RELATED"/>
    <property type="match status" value="1"/>
</dbReference>
<dbReference type="PANTHER" id="PTHR43628:SF1">
    <property type="entry name" value="CHITIN SYNTHASE REGULATORY FACTOR 2-RELATED"/>
    <property type="match status" value="1"/>
</dbReference>
<dbReference type="VEuPathDB" id="FungiDB:FUN_001106"/>
<dbReference type="Gene3D" id="1.25.40.10">
    <property type="entry name" value="Tetratricopeptide repeat domain"/>
    <property type="match status" value="1"/>
</dbReference>
<dbReference type="SMART" id="SM00671">
    <property type="entry name" value="SEL1"/>
    <property type="match status" value="4"/>
</dbReference>
<dbReference type="Pfam" id="PF08238">
    <property type="entry name" value="Sel1"/>
    <property type="match status" value="5"/>
</dbReference>
<reference evidence="2 3" key="2">
    <citation type="submission" date="2017-10" db="EMBL/GenBank/DDBJ databases">
        <title>Extensive intraspecific genome diversity in a model arbuscular mycorrhizal fungus.</title>
        <authorList>
            <person name="Chen E.C.H."/>
            <person name="Morin E."/>
            <person name="Baudet D."/>
            <person name="Noel J."/>
            <person name="Ndikumana S."/>
            <person name="Charron P."/>
            <person name="St-Onge C."/>
            <person name="Giorgi J."/>
            <person name="Grigoriev I.V."/>
            <person name="Roux C."/>
            <person name="Martin F.M."/>
            <person name="Corradi N."/>
        </authorList>
    </citation>
    <scope>NUCLEOTIDE SEQUENCE [LARGE SCALE GENOMIC DNA]</scope>
    <source>
        <strain evidence="2 3">C2</strain>
    </source>
</reference>
<proteinExistence type="predicted"/>
<feature type="region of interest" description="Disordered" evidence="1">
    <location>
        <begin position="239"/>
        <end position="262"/>
    </location>
</feature>
<protein>
    <submittedName>
        <fullName evidence="2">HCP-like protein</fullName>
    </submittedName>
</protein>
<dbReference type="InterPro" id="IPR052945">
    <property type="entry name" value="Mitotic_Regulator"/>
</dbReference>
<evidence type="ECO:0000313" key="2">
    <source>
        <dbReference type="EMBL" id="PKK58836.1"/>
    </source>
</evidence>
<name>A0A2N1MB28_9GLOM</name>
<feature type="compositionally biased region" description="Acidic residues" evidence="1">
    <location>
        <begin position="244"/>
        <end position="259"/>
    </location>
</feature>
<dbReference type="EMBL" id="LLXL01003352">
    <property type="protein sequence ID" value="PKK58836.1"/>
    <property type="molecule type" value="Genomic_DNA"/>
</dbReference>